<feature type="domain" description="RING-type" evidence="11">
    <location>
        <begin position="327"/>
        <end position="572"/>
    </location>
</feature>
<dbReference type="GO" id="GO:0097039">
    <property type="term" value="P:protein linear polyubiquitination"/>
    <property type="evidence" value="ECO:0007669"/>
    <property type="project" value="TreeGrafter"/>
</dbReference>
<sequence>MTIADDCECPVCLDVAKEAQTTDCCCQIYCLACIRSLGACPICRTTPVAFTNNKFAQRIVRDHVRSSTSTAVEETTVAQPSTAALKCVCGADITNADDACLIDDRPVCLYCVMASLRSDSTEPLPASQVLKCTCLICNHDFAVGDEVPQNDDFICPTCALDLLEEARDTPTQLKNSNRRHSHWHSYVKVLGSIGRKALDTVGSYVASGSSSRRVRRISIPVVTSTDKSQKNPGGGWKQHRVSVNPLRPRWDSHYSYWETLDVTNWLKFINVSQQVQEKFEAFGCTGRSLDNEFLYEHIEEEINDDEKDRLLAFLFAVRQVPRAGLVQTKDCSICMNSFPDATLVDKVVKLDPCGHLFCGTCLKNHIRTEVETNSFPVCCPECKPAIRNSDNNENATMNLAVIQEILHNDRPLKELFDKKSIAFALSKQANVVYCPGVDCENAFVVEDESEVWMVCNRAQCRMQWCRACKATDVRHTAYDTCDEFAEMIEENRVERIRGASEAVAERGMTQLMQQNPLYAKCPGCQANHVKDDGCNHMTCPLCKVDYCLLCNRIIHSPFGSHYDQAGPCEGKWFTDPSPPPPPRLTYAAAPIYITGDSDDDDENSWDTDESFG</sequence>
<dbReference type="InterPro" id="IPR051628">
    <property type="entry name" value="LUBAC_E3_Ligases"/>
</dbReference>
<dbReference type="GO" id="GO:0043161">
    <property type="term" value="P:proteasome-mediated ubiquitin-dependent protein catabolic process"/>
    <property type="evidence" value="ECO:0007669"/>
    <property type="project" value="TreeGrafter"/>
</dbReference>
<dbReference type="Gene3D" id="1.20.120.1750">
    <property type="match status" value="1"/>
</dbReference>
<evidence type="ECO:0000256" key="7">
    <source>
        <dbReference type="ARBA" id="ARBA00022833"/>
    </source>
</evidence>
<dbReference type="Proteomes" id="UP001211907">
    <property type="component" value="Unassembled WGS sequence"/>
</dbReference>
<evidence type="ECO:0000256" key="8">
    <source>
        <dbReference type="PROSITE-ProRule" id="PRU00175"/>
    </source>
</evidence>
<evidence type="ECO:0000259" key="10">
    <source>
        <dbReference type="PROSITE" id="PS50089"/>
    </source>
</evidence>
<evidence type="ECO:0000256" key="6">
    <source>
        <dbReference type="ARBA" id="ARBA00022786"/>
    </source>
</evidence>
<keyword evidence="5 8" id="KW-0863">Zinc-finger</keyword>
<keyword evidence="4" id="KW-0677">Repeat</keyword>
<dbReference type="GO" id="GO:0000151">
    <property type="term" value="C:ubiquitin ligase complex"/>
    <property type="evidence" value="ECO:0007669"/>
    <property type="project" value="TreeGrafter"/>
</dbReference>
<evidence type="ECO:0000256" key="4">
    <source>
        <dbReference type="ARBA" id="ARBA00022737"/>
    </source>
</evidence>
<feature type="region of interest" description="Disordered" evidence="9">
    <location>
        <begin position="593"/>
        <end position="612"/>
    </location>
</feature>
<dbReference type="InterPro" id="IPR018957">
    <property type="entry name" value="Znf_C3HC4_RING-type"/>
</dbReference>
<dbReference type="SMART" id="SM00184">
    <property type="entry name" value="RING"/>
    <property type="match status" value="3"/>
</dbReference>
<evidence type="ECO:0000313" key="12">
    <source>
        <dbReference type="EMBL" id="KAJ3086207.1"/>
    </source>
</evidence>
<keyword evidence="2" id="KW-0808">Transferase</keyword>
<keyword evidence="13" id="KW-1185">Reference proteome</keyword>
<dbReference type="InterPro" id="IPR017907">
    <property type="entry name" value="Znf_RING_CS"/>
</dbReference>
<dbReference type="Gene3D" id="3.30.40.10">
    <property type="entry name" value="Zinc/RING finger domain, C3HC4 (zinc finger)"/>
    <property type="match status" value="2"/>
</dbReference>
<dbReference type="InterPro" id="IPR001841">
    <property type="entry name" value="Znf_RING"/>
</dbReference>
<keyword evidence="6" id="KW-0833">Ubl conjugation pathway</keyword>
<evidence type="ECO:0000256" key="2">
    <source>
        <dbReference type="ARBA" id="ARBA00022679"/>
    </source>
</evidence>
<proteinExistence type="predicted"/>
<dbReference type="GO" id="GO:0008270">
    <property type="term" value="F:zinc ion binding"/>
    <property type="evidence" value="ECO:0007669"/>
    <property type="project" value="UniProtKB-KW"/>
</dbReference>
<comment type="pathway">
    <text evidence="1">Protein modification; protein ubiquitination.</text>
</comment>
<dbReference type="InterPro" id="IPR002867">
    <property type="entry name" value="IBR_dom"/>
</dbReference>
<dbReference type="PANTHER" id="PTHR22770:SF13">
    <property type="entry name" value="RING-TYPE DOMAIN-CONTAINING PROTEIN"/>
    <property type="match status" value="1"/>
</dbReference>
<evidence type="ECO:0008006" key="14">
    <source>
        <dbReference type="Google" id="ProtNLM"/>
    </source>
</evidence>
<gene>
    <name evidence="12" type="ORF">HK100_008778</name>
</gene>
<dbReference type="PANTHER" id="PTHR22770">
    <property type="entry name" value="UBIQUITIN CONJUGATING ENZYME 7 INTERACTING PROTEIN-RELATED"/>
    <property type="match status" value="1"/>
</dbReference>
<protein>
    <recommendedName>
        <fullName evidence="14">RING-type domain-containing protein</fullName>
    </recommendedName>
</protein>
<dbReference type="InterPro" id="IPR044066">
    <property type="entry name" value="TRIAD_supradom"/>
</dbReference>
<evidence type="ECO:0000259" key="11">
    <source>
        <dbReference type="PROSITE" id="PS51873"/>
    </source>
</evidence>
<feature type="compositionally biased region" description="Acidic residues" evidence="9">
    <location>
        <begin position="596"/>
        <end position="612"/>
    </location>
</feature>
<comment type="caution">
    <text evidence="12">The sequence shown here is derived from an EMBL/GenBank/DDBJ whole genome shotgun (WGS) entry which is preliminary data.</text>
</comment>
<dbReference type="Pfam" id="PF00097">
    <property type="entry name" value="zf-C3HC4"/>
    <property type="match status" value="1"/>
</dbReference>
<dbReference type="AlphaFoldDB" id="A0AAD5XBD0"/>
<dbReference type="Pfam" id="PF22191">
    <property type="entry name" value="IBR_1"/>
    <property type="match status" value="1"/>
</dbReference>
<evidence type="ECO:0000256" key="9">
    <source>
        <dbReference type="SAM" id="MobiDB-lite"/>
    </source>
</evidence>
<keyword evidence="3" id="KW-0479">Metal-binding</keyword>
<organism evidence="12 13">
    <name type="scientific">Physocladia obscura</name>
    <dbReference type="NCBI Taxonomy" id="109957"/>
    <lineage>
        <taxon>Eukaryota</taxon>
        <taxon>Fungi</taxon>
        <taxon>Fungi incertae sedis</taxon>
        <taxon>Chytridiomycota</taxon>
        <taxon>Chytridiomycota incertae sedis</taxon>
        <taxon>Chytridiomycetes</taxon>
        <taxon>Chytridiales</taxon>
        <taxon>Chytriomycetaceae</taxon>
        <taxon>Physocladia</taxon>
    </lineage>
</organism>
<dbReference type="PROSITE" id="PS00518">
    <property type="entry name" value="ZF_RING_1"/>
    <property type="match status" value="1"/>
</dbReference>
<dbReference type="InterPro" id="IPR013083">
    <property type="entry name" value="Znf_RING/FYVE/PHD"/>
</dbReference>
<dbReference type="PROSITE" id="PS51873">
    <property type="entry name" value="TRIAD"/>
    <property type="match status" value="1"/>
</dbReference>
<keyword evidence="7" id="KW-0862">Zinc</keyword>
<dbReference type="PROSITE" id="PS50089">
    <property type="entry name" value="ZF_RING_2"/>
    <property type="match status" value="2"/>
</dbReference>
<dbReference type="SMART" id="SM00647">
    <property type="entry name" value="IBR"/>
    <property type="match status" value="2"/>
</dbReference>
<dbReference type="GO" id="GO:0004842">
    <property type="term" value="F:ubiquitin-protein transferase activity"/>
    <property type="evidence" value="ECO:0007669"/>
    <property type="project" value="TreeGrafter"/>
</dbReference>
<dbReference type="GO" id="GO:0043130">
    <property type="term" value="F:ubiquitin binding"/>
    <property type="evidence" value="ECO:0007669"/>
    <property type="project" value="TreeGrafter"/>
</dbReference>
<reference evidence="12" key="1">
    <citation type="submission" date="2020-05" db="EMBL/GenBank/DDBJ databases">
        <title>Phylogenomic resolution of chytrid fungi.</title>
        <authorList>
            <person name="Stajich J.E."/>
            <person name="Amses K."/>
            <person name="Simmons R."/>
            <person name="Seto K."/>
            <person name="Myers J."/>
            <person name="Bonds A."/>
            <person name="Quandt C.A."/>
            <person name="Barry K."/>
            <person name="Liu P."/>
            <person name="Grigoriev I."/>
            <person name="Longcore J.E."/>
            <person name="James T.Y."/>
        </authorList>
    </citation>
    <scope>NUCLEOTIDE SEQUENCE</scope>
    <source>
        <strain evidence="12">JEL0513</strain>
    </source>
</reference>
<accession>A0AAD5XBD0</accession>
<feature type="domain" description="RING-type" evidence="10">
    <location>
        <begin position="331"/>
        <end position="383"/>
    </location>
</feature>
<dbReference type="EMBL" id="JADGJH010004337">
    <property type="protein sequence ID" value="KAJ3086207.1"/>
    <property type="molecule type" value="Genomic_DNA"/>
</dbReference>
<dbReference type="SUPFAM" id="SSF57850">
    <property type="entry name" value="RING/U-box"/>
    <property type="match status" value="4"/>
</dbReference>
<evidence type="ECO:0000313" key="13">
    <source>
        <dbReference type="Proteomes" id="UP001211907"/>
    </source>
</evidence>
<feature type="domain" description="RING-type" evidence="10">
    <location>
        <begin position="9"/>
        <end position="44"/>
    </location>
</feature>
<evidence type="ECO:0000256" key="1">
    <source>
        <dbReference type="ARBA" id="ARBA00004906"/>
    </source>
</evidence>
<evidence type="ECO:0000256" key="3">
    <source>
        <dbReference type="ARBA" id="ARBA00022723"/>
    </source>
</evidence>
<evidence type="ECO:0000256" key="5">
    <source>
        <dbReference type="ARBA" id="ARBA00022771"/>
    </source>
</evidence>
<name>A0AAD5XBD0_9FUNG</name>